<name>A0A2U1N2N0_ARTAN</name>
<feature type="compositionally biased region" description="Polar residues" evidence="1">
    <location>
        <begin position="9"/>
        <end position="22"/>
    </location>
</feature>
<protein>
    <submittedName>
        <fullName evidence="2">Uncharacterized protein</fullName>
    </submittedName>
</protein>
<evidence type="ECO:0000256" key="1">
    <source>
        <dbReference type="SAM" id="MobiDB-lite"/>
    </source>
</evidence>
<evidence type="ECO:0000313" key="3">
    <source>
        <dbReference type="Proteomes" id="UP000245207"/>
    </source>
</evidence>
<keyword evidence="3" id="KW-1185">Reference proteome</keyword>
<dbReference type="AlphaFoldDB" id="A0A2U1N2N0"/>
<reference evidence="2 3" key="1">
    <citation type="journal article" date="2018" name="Mol. Plant">
        <title>The genome of Artemisia annua provides insight into the evolution of Asteraceae family and artemisinin biosynthesis.</title>
        <authorList>
            <person name="Shen Q."/>
            <person name="Zhang L."/>
            <person name="Liao Z."/>
            <person name="Wang S."/>
            <person name="Yan T."/>
            <person name="Shi P."/>
            <person name="Liu M."/>
            <person name="Fu X."/>
            <person name="Pan Q."/>
            <person name="Wang Y."/>
            <person name="Lv Z."/>
            <person name="Lu X."/>
            <person name="Zhang F."/>
            <person name="Jiang W."/>
            <person name="Ma Y."/>
            <person name="Chen M."/>
            <person name="Hao X."/>
            <person name="Li L."/>
            <person name="Tang Y."/>
            <person name="Lv G."/>
            <person name="Zhou Y."/>
            <person name="Sun X."/>
            <person name="Brodelius P.E."/>
            <person name="Rose J.K.C."/>
            <person name="Tang K."/>
        </authorList>
    </citation>
    <scope>NUCLEOTIDE SEQUENCE [LARGE SCALE GENOMIC DNA]</scope>
    <source>
        <strain evidence="3">cv. Huhao1</strain>
        <tissue evidence="2">Leaf</tissue>
    </source>
</reference>
<evidence type="ECO:0000313" key="2">
    <source>
        <dbReference type="EMBL" id="PWA67704.1"/>
    </source>
</evidence>
<dbReference type="EMBL" id="PKPP01003782">
    <property type="protein sequence ID" value="PWA67704.1"/>
    <property type="molecule type" value="Genomic_DNA"/>
</dbReference>
<feature type="region of interest" description="Disordered" evidence="1">
    <location>
        <begin position="1"/>
        <end position="46"/>
    </location>
</feature>
<sequence length="76" mass="8390">MATVEVESVANTLPENVENTPKVSQEVEPSPPAPEPVVEEPTKEPVVDAPAPVARYVWMLLPQLRRHQPLKSQLTP</sequence>
<dbReference type="Proteomes" id="UP000245207">
    <property type="component" value="Unassembled WGS sequence"/>
</dbReference>
<accession>A0A2U1N2N0</accession>
<organism evidence="2 3">
    <name type="scientific">Artemisia annua</name>
    <name type="common">Sweet wormwood</name>
    <dbReference type="NCBI Taxonomy" id="35608"/>
    <lineage>
        <taxon>Eukaryota</taxon>
        <taxon>Viridiplantae</taxon>
        <taxon>Streptophyta</taxon>
        <taxon>Embryophyta</taxon>
        <taxon>Tracheophyta</taxon>
        <taxon>Spermatophyta</taxon>
        <taxon>Magnoliopsida</taxon>
        <taxon>eudicotyledons</taxon>
        <taxon>Gunneridae</taxon>
        <taxon>Pentapetalae</taxon>
        <taxon>asterids</taxon>
        <taxon>campanulids</taxon>
        <taxon>Asterales</taxon>
        <taxon>Asteraceae</taxon>
        <taxon>Asteroideae</taxon>
        <taxon>Anthemideae</taxon>
        <taxon>Artemisiinae</taxon>
        <taxon>Artemisia</taxon>
    </lineage>
</organism>
<comment type="caution">
    <text evidence="2">The sequence shown here is derived from an EMBL/GenBank/DDBJ whole genome shotgun (WGS) entry which is preliminary data.</text>
</comment>
<proteinExistence type="predicted"/>
<gene>
    <name evidence="2" type="ORF">CTI12_AA267540</name>
</gene>